<name>A0A414ASY7_9FIRM</name>
<accession>A0A414ASY7</accession>
<dbReference type="AlphaFoldDB" id="A0A414ASY7"/>
<gene>
    <name evidence="1" type="ORF">DW839_18360</name>
</gene>
<organism evidence="1 2">
    <name type="scientific">Enterocloster bolteae</name>
    <dbReference type="NCBI Taxonomy" id="208479"/>
    <lineage>
        <taxon>Bacteria</taxon>
        <taxon>Bacillati</taxon>
        <taxon>Bacillota</taxon>
        <taxon>Clostridia</taxon>
        <taxon>Lachnospirales</taxon>
        <taxon>Lachnospiraceae</taxon>
        <taxon>Enterocloster</taxon>
    </lineage>
</organism>
<protein>
    <submittedName>
        <fullName evidence="1">Uncharacterized protein</fullName>
    </submittedName>
</protein>
<comment type="caution">
    <text evidence="1">The sequence shown here is derived from an EMBL/GenBank/DDBJ whole genome shotgun (WGS) entry which is preliminary data.</text>
</comment>
<proteinExistence type="predicted"/>
<dbReference type="EMBL" id="QSHZ01000020">
    <property type="protein sequence ID" value="RHC54663.1"/>
    <property type="molecule type" value="Genomic_DNA"/>
</dbReference>
<sequence length="92" mass="10728">MEKIAIGHLNNKVLYYYIHINKENPQNVNIYMAQPGESLDYNEEPLTENVEPEHVAEIISTVDADMRGDNQEQCVFVKVYDTKKKKFVQILK</sequence>
<evidence type="ECO:0000313" key="1">
    <source>
        <dbReference type="EMBL" id="RHC54663.1"/>
    </source>
</evidence>
<evidence type="ECO:0000313" key="2">
    <source>
        <dbReference type="Proteomes" id="UP000283975"/>
    </source>
</evidence>
<reference evidence="1 2" key="1">
    <citation type="submission" date="2018-08" db="EMBL/GenBank/DDBJ databases">
        <title>A genome reference for cultivated species of the human gut microbiota.</title>
        <authorList>
            <person name="Zou Y."/>
            <person name="Xue W."/>
            <person name="Luo G."/>
        </authorList>
    </citation>
    <scope>NUCLEOTIDE SEQUENCE [LARGE SCALE GENOMIC DNA]</scope>
    <source>
        <strain evidence="1 2">AM35-14</strain>
    </source>
</reference>
<dbReference type="Proteomes" id="UP000283975">
    <property type="component" value="Unassembled WGS sequence"/>
</dbReference>